<organism evidence="5 6">
    <name type="scientific">Aphis glycines</name>
    <name type="common">Soybean aphid</name>
    <dbReference type="NCBI Taxonomy" id="307491"/>
    <lineage>
        <taxon>Eukaryota</taxon>
        <taxon>Metazoa</taxon>
        <taxon>Ecdysozoa</taxon>
        <taxon>Arthropoda</taxon>
        <taxon>Hexapoda</taxon>
        <taxon>Insecta</taxon>
        <taxon>Pterygota</taxon>
        <taxon>Neoptera</taxon>
        <taxon>Paraneoptera</taxon>
        <taxon>Hemiptera</taxon>
        <taxon>Sternorrhyncha</taxon>
        <taxon>Aphidomorpha</taxon>
        <taxon>Aphidoidea</taxon>
        <taxon>Aphididae</taxon>
        <taxon>Aphidini</taxon>
        <taxon>Aphis</taxon>
        <taxon>Aphis</taxon>
    </lineage>
</organism>
<dbReference type="Gene3D" id="1.10.418.10">
    <property type="entry name" value="Calponin-like domain"/>
    <property type="match status" value="1"/>
</dbReference>
<dbReference type="Gene3D" id="1.20.5.190">
    <property type="match status" value="1"/>
</dbReference>
<dbReference type="Proteomes" id="UP000475862">
    <property type="component" value="Unassembled WGS sequence"/>
</dbReference>
<proteinExistence type="predicted"/>
<dbReference type="CDD" id="cd05127">
    <property type="entry name" value="RasGAP_IQGAP_like"/>
    <property type="match status" value="1"/>
</dbReference>
<dbReference type="FunFam" id="1.10.418.10:FF:000013">
    <property type="entry name" value="IQ motif containing GTPase activating protein 1"/>
    <property type="match status" value="1"/>
</dbReference>
<protein>
    <recommendedName>
        <fullName evidence="7">Ras GTPase-activating-like protein IQGAP1</fullName>
    </recommendedName>
</protein>
<dbReference type="SUPFAM" id="SSF52540">
    <property type="entry name" value="P-loop containing nucleoside triphosphate hydrolases"/>
    <property type="match status" value="1"/>
</dbReference>
<feature type="domain" description="Calponin-homology (CH)" evidence="4">
    <location>
        <begin position="34"/>
        <end position="149"/>
    </location>
</feature>
<evidence type="ECO:0008006" key="7">
    <source>
        <dbReference type="Google" id="ProtNLM"/>
    </source>
</evidence>
<dbReference type="GO" id="GO:0005516">
    <property type="term" value="F:calmodulin binding"/>
    <property type="evidence" value="ECO:0007669"/>
    <property type="project" value="TreeGrafter"/>
</dbReference>
<dbReference type="SMART" id="SM00033">
    <property type="entry name" value="CH"/>
    <property type="match status" value="1"/>
</dbReference>
<dbReference type="InterPro" id="IPR001715">
    <property type="entry name" value="CH_dom"/>
</dbReference>
<dbReference type="PROSITE" id="PS50096">
    <property type="entry name" value="IQ"/>
    <property type="match status" value="3"/>
</dbReference>
<dbReference type="Pfam" id="PF03836">
    <property type="entry name" value="RasGAP_C"/>
    <property type="match status" value="1"/>
</dbReference>
<feature type="coiled-coil region" evidence="1">
    <location>
        <begin position="1083"/>
        <end position="1110"/>
    </location>
</feature>
<keyword evidence="1" id="KW-0175">Coiled coil</keyword>
<dbReference type="Gene3D" id="3.15.10.10">
    <property type="entry name" value="Bactericidal permeability-increasing protein, domain 1"/>
    <property type="match status" value="1"/>
</dbReference>
<gene>
    <name evidence="5" type="ORF">AGLY_014773</name>
</gene>
<evidence type="ECO:0000259" key="3">
    <source>
        <dbReference type="PROSITE" id="PS50020"/>
    </source>
</evidence>
<evidence type="ECO:0000259" key="4">
    <source>
        <dbReference type="PROSITE" id="PS50021"/>
    </source>
</evidence>
<evidence type="ECO:0000313" key="5">
    <source>
        <dbReference type="EMBL" id="KAE9524723.1"/>
    </source>
</evidence>
<evidence type="ECO:0000313" key="6">
    <source>
        <dbReference type="Proteomes" id="UP000475862"/>
    </source>
</evidence>
<dbReference type="SUPFAM" id="SSF143885">
    <property type="entry name" value="RGC domain-like"/>
    <property type="match status" value="1"/>
</dbReference>
<keyword evidence="6" id="KW-1185">Reference proteome</keyword>
<dbReference type="InterPro" id="IPR038602">
    <property type="entry name" value="Mite_allergen_7_sf"/>
</dbReference>
<dbReference type="InterPro" id="IPR036872">
    <property type="entry name" value="CH_dom_sf"/>
</dbReference>
<dbReference type="Pfam" id="PF16984">
    <property type="entry name" value="Grp7_allergen"/>
    <property type="match status" value="1"/>
</dbReference>
<dbReference type="Pfam" id="PF00307">
    <property type="entry name" value="CH"/>
    <property type="match status" value="1"/>
</dbReference>
<feature type="domain" description="Ras-GAP" evidence="2">
    <location>
        <begin position="981"/>
        <end position="1199"/>
    </location>
</feature>
<dbReference type="PANTHER" id="PTHR14149:SF14">
    <property type="entry name" value="CALPONIN-HOMOLOGY (CH) DOMAIN-CONTAINING PROTEIN"/>
    <property type="match status" value="1"/>
</dbReference>
<dbReference type="InterPro" id="IPR008936">
    <property type="entry name" value="Rho_GTPase_activation_prot"/>
</dbReference>
<name>A0A6G0T260_APHGL</name>
<evidence type="ECO:0000256" key="1">
    <source>
        <dbReference type="SAM" id="Coils"/>
    </source>
</evidence>
<dbReference type="PANTHER" id="PTHR14149">
    <property type="entry name" value="RAS GTPASE-ACTIVATING PROTEIN WITH IQ MOTIF"/>
    <property type="match status" value="1"/>
</dbReference>
<comment type="caution">
    <text evidence="5">The sequence shown here is derived from an EMBL/GenBank/DDBJ whole genome shotgun (WGS) entry which is preliminary data.</text>
</comment>
<dbReference type="GO" id="GO:0005096">
    <property type="term" value="F:GTPase activator activity"/>
    <property type="evidence" value="ECO:0007669"/>
    <property type="project" value="TreeGrafter"/>
</dbReference>
<dbReference type="OrthoDB" id="775356at2759"/>
<evidence type="ECO:0000259" key="2">
    <source>
        <dbReference type="PROSITE" id="PS50018"/>
    </source>
</evidence>
<dbReference type="SUPFAM" id="SSF47576">
    <property type="entry name" value="Calponin-homology domain, CH-domain"/>
    <property type="match status" value="1"/>
</dbReference>
<dbReference type="PROSITE" id="PS50018">
    <property type="entry name" value="RAS_GTPASE_ACTIV_2"/>
    <property type="match status" value="1"/>
</dbReference>
<dbReference type="InterPro" id="IPR020234">
    <property type="entry name" value="Mite_allergen_group-7"/>
</dbReference>
<accession>A0A6G0T260</accession>
<dbReference type="InterPro" id="IPR001202">
    <property type="entry name" value="WW_dom"/>
</dbReference>
<dbReference type="PROSITE" id="PS50021">
    <property type="entry name" value="CH"/>
    <property type="match status" value="1"/>
</dbReference>
<dbReference type="GO" id="GO:0051015">
    <property type="term" value="F:actin filament binding"/>
    <property type="evidence" value="ECO:0007669"/>
    <property type="project" value="TreeGrafter"/>
</dbReference>
<dbReference type="SMART" id="SM00015">
    <property type="entry name" value="IQ"/>
    <property type="match status" value="3"/>
</dbReference>
<dbReference type="InterPro" id="IPR000593">
    <property type="entry name" value="RasGAP_C"/>
</dbReference>
<dbReference type="Pfam" id="PF00616">
    <property type="entry name" value="RasGAP"/>
    <property type="match status" value="1"/>
</dbReference>
<dbReference type="InterPro" id="IPR027417">
    <property type="entry name" value="P-loop_NTPase"/>
</dbReference>
<dbReference type="SUPFAM" id="SSF48350">
    <property type="entry name" value="GTPase activation domain, GAP"/>
    <property type="match status" value="1"/>
</dbReference>
<dbReference type="GO" id="GO:0005938">
    <property type="term" value="C:cell cortex"/>
    <property type="evidence" value="ECO:0007669"/>
    <property type="project" value="TreeGrafter"/>
</dbReference>
<dbReference type="GO" id="GO:1903479">
    <property type="term" value="P:mitotic actomyosin contractile ring assembly actin filament organization"/>
    <property type="evidence" value="ECO:0007669"/>
    <property type="project" value="TreeGrafter"/>
</dbReference>
<feature type="domain" description="WW" evidence="3">
    <location>
        <begin position="659"/>
        <end position="692"/>
    </location>
</feature>
<dbReference type="Gene3D" id="1.10.506.10">
    <property type="entry name" value="GTPase Activation - p120gap, domain 1"/>
    <property type="match status" value="1"/>
</dbReference>
<dbReference type="SMART" id="SM00323">
    <property type="entry name" value="RasGAP"/>
    <property type="match status" value="1"/>
</dbReference>
<dbReference type="CDD" id="cd23766">
    <property type="entry name" value="IQCG"/>
    <property type="match status" value="1"/>
</dbReference>
<dbReference type="InterPro" id="IPR001936">
    <property type="entry name" value="RasGAP_dom"/>
</dbReference>
<reference evidence="5 6" key="1">
    <citation type="submission" date="2019-08" db="EMBL/GenBank/DDBJ databases">
        <title>The genome of the soybean aphid Biotype 1, its phylome, world population structure and adaptation to the North American continent.</title>
        <authorList>
            <person name="Giordano R."/>
            <person name="Donthu R.K."/>
            <person name="Hernandez A.G."/>
            <person name="Wright C.L."/>
            <person name="Zimin A.V."/>
        </authorList>
    </citation>
    <scope>NUCLEOTIDE SEQUENCE [LARGE SCALE GENOMIC DNA]</scope>
    <source>
        <tissue evidence="5">Whole aphids</tissue>
    </source>
</reference>
<dbReference type="Pfam" id="PF00612">
    <property type="entry name" value="IQ"/>
    <property type="match status" value="2"/>
</dbReference>
<dbReference type="EMBL" id="VYZN01000065">
    <property type="protein sequence ID" value="KAE9524723.1"/>
    <property type="molecule type" value="Genomic_DNA"/>
</dbReference>
<dbReference type="Gene3D" id="3.15.10.50">
    <property type="match status" value="1"/>
</dbReference>
<sequence length="2014" mass="234139">MSLLLSSNKPQDILNPSLIEVDIIRQDNLAYEYLCHLEETKVWLESCLKITLPHVMELEDRLRNGVLLAKLGNFIAPSTVPLSCIYDRDERRYKTAGLQYRHTDNINYWLKSLNVVNLPKIFHPETTDVYDKKNMPKVIYCLHALSTHLFKRGQAPLIQDLYGKVDFSAETITATRKELAENGIELPKFQKIAGLLSENIKGDTLTLQEAIMEINNAILSKDMNYFTKSLCNKAAKLNFINLDYIEKYLAVLRDVKHSKEDSALNKSLSESFEPDTYDDILTQNEIQGYISSVNIDQKWNEMSKANCEDEVISILQSKYLPLIDVQKQNGKYYKSEFHNLSKTINYTTLNTIDKKCFLQQVVNTGNQLAYNHNKQEAAINKLNDTLIIDDMDGFTRVLKDPILNLNHLINEFAIPLYFEELKIDRCDIDQNLSYHDIVQSLQVLNLIADVTKAVLSENIDLTWDRLAKLKKFFPDQELDAGLKLQYWSAFDACRRFKIINKGCFGILSFMNIKDCVNIVHNQLEQNKEVINVLLQLNNALKWKDLNTVKQCITNPALQLEYSVKDKDMQYAYELLLNRRNDSEDEVEIWKDDVEDVLKRVCDEVESIHRSAEWLLSVNLSLVKNEKTKLAQEFLKLVPMIEIEQQEICISLLHLLESKAKYRGPWVTHQTPYGRYVYLNLETLDYSWEKPAYFPTPKYLNMEEIQTTIMNMKKSYQHRKESEELNKFIIQLQANIRGYLVRQEIKNKIKLCSRQELYAIKIQKWWRCILLRRQWSTLLKKVRKQLKPFQRVYTSSDVKFIIKLQAIWRGKMVRNHFYHLFHTANPPYKIVKHFARLLNFNLEDYHRELELQNLRGQITQLIRQSNKMSLEADELDTKIGLLIQNRISLQDVINHKLKTNEDINKLQQPNNMQNSISLMSLNKNSKHLLECYQHLFYMLQTKPHYLTKLIFCLPYSVRHISKFLEQILMSVFNAGSNSRDAYFMLKLLTLALKEEIKINCTKASEIKTSNLYILKAIVDQARCFDNQKRLNTIFRTVVEKLIHHRNNLFIDTNPVTIYRTWRNEIETNTGEISDLPSSVDQHTALKYEEVQKRLTHNLEQLQNITEEFLNKILDSKPLIPYAILYTARILCETIHELFPDTRENEVYKIIGYFVYNLYMNPVIITPEIYDIFETKIEDGISYRQRHNLASVAKILQYASNKKGYKDEIHLKCMNPFILDCYTKLKLFFNNCTNVDDPEVYYNVNEFTDVTLLTKPTINITLQEIQETHSLLLDNIDQVAPDPYDPIHQLLDELGPSAPTISQLYGSDDDDVIVQRRIATVQVCLTLSDKFEPNTTTASVTKLFIKTKELLIRVLPYLSGHTLPGSLRIDSTLDEESRFADRENKIRASGKSADFEEGTLKEIKAKLRKHLKILEEEGIVSKDDGYQGIITSVAKDICNRNKYRQIQIKELQMFKSTKQRLDEKIKYLVEKIKSYEQYIQTCLDKHNTGQKKQKKSTNRGIQLKSKKSIRYTAAKLREKGVLIEVEGLPDGQFKNAQFEISPTDVHGVFLVKGKFMGVEMETINIDIQDLLKRQFEGATIMDIFVYAFDDDVPSLSEADERIINLTMLTKNVLEHYQNPDPVGLPEAIVPPYSDPEPIPDNESPLWSMHNSTMRGHSKFRLKKLYVNLVDLQLEFGISIDTLVVVGNYSYWKMYEGYYNVTLIQLHIDGHLSLKVSESGHLETNNLNMNMNYESLHMDTDKINIPFYDTFVNSFTNFVVQTIKPIIMKLINVMIKEELNQKMKHFKRFPNTIPPVDLLIAESRQQIKSMGYDPWRVEDLINAVNFNIFSLDVNEIWISGLSSIYRLGDIHISIQNQTIISVIHIGTQELKGHCQWKIGAAGVLKTTGVLSFSIDYIQLEANVTQPMDTRLAPFLNEFGLSVGNIQLRMDGAGTIDYLAEALVNIFPNILRNKIVDAMELPIKKRIQDFLDKVDVQEKIEQRIPPIIDKMMEHNITDIFKENEILHEDINIVSKEDF</sequence>
<dbReference type="PROSITE" id="PS50020">
    <property type="entry name" value="WW_DOMAIN_2"/>
    <property type="match status" value="1"/>
</dbReference>
<dbReference type="InterPro" id="IPR000048">
    <property type="entry name" value="IQ_motif_EF-hand-BS"/>
</dbReference>